<accession>A0A7W7WDQ0</accession>
<dbReference type="EMBL" id="JACHJU010000003">
    <property type="protein sequence ID" value="MBB4942554.1"/>
    <property type="molecule type" value="Genomic_DNA"/>
</dbReference>
<dbReference type="Proteomes" id="UP000534286">
    <property type="component" value="Unassembled WGS sequence"/>
</dbReference>
<keyword evidence="2" id="KW-1185">Reference proteome</keyword>
<evidence type="ECO:0000313" key="1">
    <source>
        <dbReference type="EMBL" id="MBB4942554.1"/>
    </source>
</evidence>
<name>A0A7W7WDQ0_9ACTN</name>
<reference evidence="1 2" key="1">
    <citation type="submission" date="2020-08" db="EMBL/GenBank/DDBJ databases">
        <title>Sequencing the genomes of 1000 actinobacteria strains.</title>
        <authorList>
            <person name="Klenk H.-P."/>
        </authorList>
    </citation>
    <scope>NUCLEOTIDE SEQUENCE [LARGE SCALE GENOMIC DNA]</scope>
    <source>
        <strain evidence="1 2">DSM 43023</strain>
    </source>
</reference>
<protein>
    <recommendedName>
        <fullName evidence="3">Secreted protein</fullName>
    </recommendedName>
</protein>
<organism evidence="1 2">
    <name type="scientific">Streptosporangium album</name>
    <dbReference type="NCBI Taxonomy" id="47479"/>
    <lineage>
        <taxon>Bacteria</taxon>
        <taxon>Bacillati</taxon>
        <taxon>Actinomycetota</taxon>
        <taxon>Actinomycetes</taxon>
        <taxon>Streptosporangiales</taxon>
        <taxon>Streptosporangiaceae</taxon>
        <taxon>Streptosporangium</taxon>
    </lineage>
</organism>
<gene>
    <name evidence="1" type="ORF">FHR32_006940</name>
</gene>
<dbReference type="RefSeq" id="WP_184758498.1">
    <property type="nucleotide sequence ID" value="NZ_BAABEK010000053.1"/>
</dbReference>
<dbReference type="AlphaFoldDB" id="A0A7W7WDQ0"/>
<proteinExistence type="predicted"/>
<sequence length="346" mass="37495">MSGMTAVAVEPFQLRRDDGDLAAGVQALSEQLKRATLDTVLAKANRVLVRKGATGAGAFQTMKPRPVDWYCFDADDNAVRDWYPQGLTCASDAGTDGGTYVVSWYYKPETGAERGVRLSFLNTATLRYRHVLLVRARPDGDIAPIDIHAGGIAWYGDLLYVADTAHGMRVFDTRQIFEVDGDGKTTIGRKGGVYNAFGYRYVMPQTGAWTSAGGARFSFAAIDRTTPVDTLISGEYVDTPGTYGRVARWPLESDGSLRADAGVASASDAYRLPEAKIQGALSHDGTWYLSQAAGATRNGTLIVVGDKVVERPYPVGPEDLTCVRDKKTLWSVTEFAGRRVVYGVPL</sequence>
<evidence type="ECO:0000313" key="2">
    <source>
        <dbReference type="Proteomes" id="UP000534286"/>
    </source>
</evidence>
<evidence type="ECO:0008006" key="3">
    <source>
        <dbReference type="Google" id="ProtNLM"/>
    </source>
</evidence>
<comment type="caution">
    <text evidence="1">The sequence shown here is derived from an EMBL/GenBank/DDBJ whole genome shotgun (WGS) entry which is preliminary data.</text>
</comment>